<dbReference type="eggNOG" id="COG2033">
    <property type="taxonomic scope" value="Bacteria"/>
</dbReference>
<name>D6GQ21_FILAD</name>
<keyword evidence="8" id="KW-1185">Reference proteome</keyword>
<keyword evidence="2" id="KW-0813">Transport</keyword>
<dbReference type="PANTHER" id="PTHR36541">
    <property type="entry name" value="SUPEROXIDE REDUCTASE-RELATED"/>
    <property type="match status" value="1"/>
</dbReference>
<dbReference type="CDD" id="cd03172">
    <property type="entry name" value="SORL_classII"/>
    <property type="match status" value="1"/>
</dbReference>
<dbReference type="OrthoDB" id="9814936at2"/>
<dbReference type="Proteomes" id="UP000007468">
    <property type="component" value="Chromosome"/>
</dbReference>
<gene>
    <name evidence="7" type="ordered locus">HMPREF0389_00796</name>
</gene>
<dbReference type="KEGG" id="faa:HMPREF0389_00796"/>
<keyword evidence="5" id="KW-0408">Iron</keyword>
<evidence type="ECO:0000256" key="2">
    <source>
        <dbReference type="ARBA" id="ARBA00022448"/>
    </source>
</evidence>
<dbReference type="STRING" id="546269.HMPREF0389_00796"/>
<dbReference type="RefSeq" id="WP_014262789.1">
    <property type="nucleotide sequence ID" value="NC_016630.1"/>
</dbReference>
<dbReference type="InterPro" id="IPR036073">
    <property type="entry name" value="Desulfoferrodoxin_Fe-bd_dom_sf"/>
</dbReference>
<dbReference type="GO" id="GO:0005506">
    <property type="term" value="F:iron ion binding"/>
    <property type="evidence" value="ECO:0007669"/>
    <property type="project" value="InterPro"/>
</dbReference>
<evidence type="ECO:0000256" key="3">
    <source>
        <dbReference type="ARBA" id="ARBA00022723"/>
    </source>
</evidence>
<dbReference type="NCBIfam" id="TIGR00332">
    <property type="entry name" value="neela_ferrous"/>
    <property type="match status" value="1"/>
</dbReference>
<evidence type="ECO:0000256" key="5">
    <source>
        <dbReference type="ARBA" id="ARBA00023004"/>
    </source>
</evidence>
<sequence length="124" mass="13622">MSILQDFIKTGDWKGEKHVPVITCADTFKAGEVTDVTLSIGDAISHPNTAEHYIAWFKLFFVAEGSKNVVELGDVHFDSHGEANLFTEPKAVFSVKLPSSGKLVALSYCNLHGLWENVKEVTAE</sequence>
<evidence type="ECO:0000313" key="8">
    <source>
        <dbReference type="Proteomes" id="UP000007468"/>
    </source>
</evidence>
<evidence type="ECO:0000259" key="6">
    <source>
        <dbReference type="Pfam" id="PF01880"/>
    </source>
</evidence>
<reference evidence="8" key="1">
    <citation type="submission" date="2010-12" db="EMBL/GenBank/DDBJ databases">
        <title>The genome sequence of Filifactor alocis strain ATCC 35896.</title>
        <authorList>
            <consortium name="The Broad Institute Genome Sequencing Platform"/>
            <person name="Ward D."/>
            <person name="Earl A."/>
            <person name="Feldgarden M."/>
            <person name="Young S.K."/>
            <person name="Gargeya S."/>
            <person name="Zeng Q."/>
            <person name="Alvarado L."/>
            <person name="Berlin A."/>
            <person name="Bochicchio J."/>
            <person name="Chapman S.B."/>
            <person name="Chen Z."/>
            <person name="Freedman E."/>
            <person name="Gellesch M."/>
            <person name="Goldberg J."/>
            <person name="Griggs A."/>
            <person name="Gujja S."/>
            <person name="Heilman E."/>
            <person name="Heiman D."/>
            <person name="Howarth C."/>
            <person name="Mehta T."/>
            <person name="Neiman D."/>
            <person name="Pearson M."/>
            <person name="Roberts A."/>
            <person name="Saif S."/>
            <person name="Shea T."/>
            <person name="Shenoy N."/>
            <person name="Sisk P."/>
            <person name="Stolte C."/>
            <person name="Sykes S."/>
            <person name="White J."/>
            <person name="Yandava C."/>
            <person name="Izard J."/>
            <person name="Blanton J.M."/>
            <person name="Baranova O.V."/>
            <person name="Tanner A.C."/>
            <person name="Dewhirst F.E."/>
            <person name="Haas B."/>
            <person name="Nusbaum C."/>
            <person name="Birren B."/>
        </authorList>
    </citation>
    <scope>NUCLEOTIDE SEQUENCE [LARGE SCALE GENOMIC DNA]</scope>
    <source>
        <strain evidence="8">ATCC 35896 / D40 B5</strain>
    </source>
</reference>
<comment type="similarity">
    <text evidence="1">Belongs to the desulfoferrodoxin family.</text>
</comment>
<dbReference type="PATRIC" id="fig|546269.5.peg.1288"/>
<evidence type="ECO:0000256" key="1">
    <source>
        <dbReference type="ARBA" id="ARBA00005941"/>
    </source>
</evidence>
<keyword evidence="3" id="KW-0479">Metal-binding</keyword>
<dbReference type="AlphaFoldDB" id="D6GQ21"/>
<keyword evidence="4" id="KW-0249">Electron transport</keyword>
<dbReference type="Gene3D" id="2.60.40.730">
    <property type="entry name" value="SOR catalytic domain"/>
    <property type="match status" value="1"/>
</dbReference>
<dbReference type="SUPFAM" id="SSF49367">
    <property type="entry name" value="Superoxide reductase-like"/>
    <property type="match status" value="1"/>
</dbReference>
<dbReference type="InterPro" id="IPR002742">
    <property type="entry name" value="Desulfoferrodoxin_Fe-bd_dom"/>
</dbReference>
<proteinExistence type="inferred from homology"/>
<dbReference type="EMBL" id="CP002390">
    <property type="protein sequence ID" value="EFE28874.1"/>
    <property type="molecule type" value="Genomic_DNA"/>
</dbReference>
<feature type="domain" description="Desulfoferrodoxin ferrous iron-binding" evidence="6">
    <location>
        <begin position="11"/>
        <end position="117"/>
    </location>
</feature>
<evidence type="ECO:0000256" key="4">
    <source>
        <dbReference type="ARBA" id="ARBA00022982"/>
    </source>
</evidence>
<accession>D6GQ21</accession>
<dbReference type="InterPro" id="IPR051233">
    <property type="entry name" value="Desulfoferrodoxin_SOR"/>
</dbReference>
<evidence type="ECO:0000313" key="7">
    <source>
        <dbReference type="EMBL" id="EFE28874.1"/>
    </source>
</evidence>
<dbReference type="SMR" id="D6GQ21"/>
<dbReference type="PANTHER" id="PTHR36541:SF1">
    <property type="entry name" value="SUPEROXIDE REDUCTASE-RELATED"/>
    <property type="match status" value="1"/>
</dbReference>
<organism evidence="7 8">
    <name type="scientific">Filifactor alocis (strain ATCC 35896 / CCUG 47790 / D40 B5)</name>
    <name type="common">Fusobacterium alocis</name>
    <dbReference type="NCBI Taxonomy" id="546269"/>
    <lineage>
        <taxon>Bacteria</taxon>
        <taxon>Bacillati</taxon>
        <taxon>Bacillota</taxon>
        <taxon>Clostridia</taxon>
        <taxon>Peptostreptococcales</taxon>
        <taxon>Filifactoraceae</taxon>
        <taxon>Filifactor</taxon>
    </lineage>
</organism>
<dbReference type="Pfam" id="PF01880">
    <property type="entry name" value="Desulfoferrodox"/>
    <property type="match status" value="1"/>
</dbReference>
<protein>
    <submittedName>
        <fullName evidence="7">Desulfoferrodoxin ferrous iron-binding domain protein</fullName>
    </submittedName>
</protein>
<dbReference type="GO" id="GO:0016491">
    <property type="term" value="F:oxidoreductase activity"/>
    <property type="evidence" value="ECO:0007669"/>
    <property type="project" value="InterPro"/>
</dbReference>